<feature type="compositionally biased region" description="Basic and acidic residues" evidence="1">
    <location>
        <begin position="455"/>
        <end position="464"/>
    </location>
</feature>
<keyword evidence="4" id="KW-1185">Reference proteome</keyword>
<keyword evidence="2" id="KW-0812">Transmembrane</keyword>
<reference evidence="3" key="1">
    <citation type="submission" date="2021-05" db="EMBL/GenBank/DDBJ databases">
        <title>The genome of the haptophyte Pavlova lutheri (Diacronema luteri, Pavlovales) - a model for lipid biosynthesis in eukaryotic algae.</title>
        <authorList>
            <person name="Hulatt C.J."/>
            <person name="Posewitz M.C."/>
        </authorList>
    </citation>
    <scope>NUCLEOTIDE SEQUENCE</scope>
    <source>
        <strain evidence="3">NIVA-4/92</strain>
    </source>
</reference>
<keyword evidence="2" id="KW-0472">Membrane</keyword>
<name>A0A8J5X567_DIALT</name>
<protein>
    <submittedName>
        <fullName evidence="3">Uncharacterized protein</fullName>
    </submittedName>
</protein>
<dbReference type="EMBL" id="JAGTXO010000039">
    <property type="protein sequence ID" value="KAG8459648.1"/>
    <property type="molecule type" value="Genomic_DNA"/>
</dbReference>
<feature type="transmembrane region" description="Helical" evidence="2">
    <location>
        <begin position="35"/>
        <end position="58"/>
    </location>
</feature>
<feature type="region of interest" description="Disordered" evidence="1">
    <location>
        <begin position="447"/>
        <end position="489"/>
    </location>
</feature>
<comment type="caution">
    <text evidence="3">The sequence shown here is derived from an EMBL/GenBank/DDBJ whole genome shotgun (WGS) entry which is preliminary data.</text>
</comment>
<evidence type="ECO:0000313" key="3">
    <source>
        <dbReference type="EMBL" id="KAG8459648.1"/>
    </source>
</evidence>
<feature type="region of interest" description="Disordered" evidence="1">
    <location>
        <begin position="1"/>
        <end position="23"/>
    </location>
</feature>
<gene>
    <name evidence="3" type="ORF">KFE25_001004</name>
</gene>
<feature type="compositionally biased region" description="Acidic residues" evidence="1">
    <location>
        <begin position="14"/>
        <end position="23"/>
    </location>
</feature>
<proteinExistence type="predicted"/>
<evidence type="ECO:0000313" key="4">
    <source>
        <dbReference type="Proteomes" id="UP000751190"/>
    </source>
</evidence>
<dbReference type="Proteomes" id="UP000751190">
    <property type="component" value="Unassembled WGS sequence"/>
</dbReference>
<feature type="compositionally biased region" description="Low complexity" evidence="1">
    <location>
        <begin position="467"/>
        <end position="478"/>
    </location>
</feature>
<keyword evidence="2" id="KW-1133">Transmembrane helix</keyword>
<evidence type="ECO:0000256" key="1">
    <source>
        <dbReference type="SAM" id="MobiDB-lite"/>
    </source>
</evidence>
<dbReference type="OrthoDB" id="10638514at2759"/>
<accession>A0A8J5X567</accession>
<dbReference type="AlphaFoldDB" id="A0A8J5X567"/>
<organism evidence="3 4">
    <name type="scientific">Diacronema lutheri</name>
    <name type="common">Unicellular marine alga</name>
    <name type="synonym">Monochrysis lutheri</name>
    <dbReference type="NCBI Taxonomy" id="2081491"/>
    <lineage>
        <taxon>Eukaryota</taxon>
        <taxon>Haptista</taxon>
        <taxon>Haptophyta</taxon>
        <taxon>Pavlovophyceae</taxon>
        <taxon>Pavlovales</taxon>
        <taxon>Pavlovaceae</taxon>
        <taxon>Diacronema</taxon>
    </lineage>
</organism>
<sequence length="705" mass="72354">MAAGARYAQPKVDDDGDGDDEPTADGLLADPCVRAVALTFACTLLAASFTLAGFALAARLRVPHARERRNVPLGCESTFRFRAAVGIVEWHAPLHAELELNVSYCSTPSYRPSGRCAAWHVLSARDLIPSHGELLHALLLTPDLEVFVHVHPHARHDGAASAPLRLDVRLPRAGAWAVAVDAMATAAIVARCHAEHRRGSRAAPADELARERGEGVPFEAVTRFDVPSPAARTRPPPPLARGALQAPIGVPGARALIAIAAAAPAASAVRVSADGAACCACAVRGDNISATTATATAAAIVPRPAACYVARLSAEAGGGGALPISRALRKGSCNRLRFEFARIGADGAVVPVRSLRPHLGAAAHLILARLNDARGAVVGSHLPPESVTHGHVMVADALREAAHGRALHVALDPAEARDPSLPRPPMLGAPDWQCGHVRTMGVDGAAKAVGGAHGAPERGSDDGGARSGAPSSPHASSDPPLPPSPLLDITAPRFGPHLAAWVDIRETGNFRLFVTVADAERSGEVLTAAFWLRVRSVRDALPNATEPGPTCAAAHTRAACDEQLPDEDGASGGDGAGAAIGGLCGAAGHAAEVRGFCALATAAASGSAVLHDPLEFADADAHVAPPVVERRRAFRRAGSVGLGAAALGACACICRCRRARACARRSSGAGGCAWRLGKARRKARISEGLSEMAPAAPSADIVRDG</sequence>
<evidence type="ECO:0000256" key="2">
    <source>
        <dbReference type="SAM" id="Phobius"/>
    </source>
</evidence>